<organism evidence="3 4">
    <name type="scientific">Coccomyxa viridis</name>
    <dbReference type="NCBI Taxonomy" id="1274662"/>
    <lineage>
        <taxon>Eukaryota</taxon>
        <taxon>Viridiplantae</taxon>
        <taxon>Chlorophyta</taxon>
        <taxon>core chlorophytes</taxon>
        <taxon>Trebouxiophyceae</taxon>
        <taxon>Trebouxiophyceae incertae sedis</taxon>
        <taxon>Coccomyxaceae</taxon>
        <taxon>Coccomyxa</taxon>
    </lineage>
</organism>
<evidence type="ECO:0000313" key="4">
    <source>
        <dbReference type="Proteomes" id="UP001497392"/>
    </source>
</evidence>
<sequence>MAWKAHVSQPCLGQQGPQIAADFSDRDIAADKEAAAKARAQSGSQASSSKSASKEARPNPADKILEGLTKEEIAKRTQLLLQIATSGLKVEEEMEKHASELDFACVRLMEKRIEAAHRAGESRTGLEGLVLLLNRIRLIAERNAATPAERLLDDLLRLLDASESAYDVNEVQEEIYYRLESALGAATVPGLAPGSSDIFSAAAVLSQGEALGEDEDEAGKDPDVEMVDRQDFIQLCEAMLDKAQRQLSQLQQAMQRGQVKADLGPKALQDRTTLVAQLQQVRQATRYVLNM</sequence>
<dbReference type="EMBL" id="CAXHTA020000017">
    <property type="protein sequence ID" value="CAL5227419.1"/>
    <property type="molecule type" value="Genomic_DNA"/>
</dbReference>
<feature type="region of interest" description="Disordered" evidence="2">
    <location>
        <begin position="1"/>
        <end position="61"/>
    </location>
</feature>
<accession>A0ABP1G5J6</accession>
<keyword evidence="1" id="KW-0175">Coiled coil</keyword>
<feature type="compositionally biased region" description="Basic and acidic residues" evidence="2">
    <location>
        <begin position="23"/>
        <end position="36"/>
    </location>
</feature>
<reference evidence="3 4" key="1">
    <citation type="submission" date="2024-06" db="EMBL/GenBank/DDBJ databases">
        <authorList>
            <person name="Kraege A."/>
            <person name="Thomma B."/>
        </authorList>
    </citation>
    <scope>NUCLEOTIDE SEQUENCE [LARGE SCALE GENOMIC DNA]</scope>
</reference>
<proteinExistence type="predicted"/>
<comment type="caution">
    <text evidence="3">The sequence shown here is derived from an EMBL/GenBank/DDBJ whole genome shotgun (WGS) entry which is preliminary data.</text>
</comment>
<keyword evidence="4" id="KW-1185">Reference proteome</keyword>
<gene>
    <name evidence="3" type="primary">g10379</name>
    <name evidence="3" type="ORF">VP750_LOCUS9325</name>
</gene>
<dbReference type="Proteomes" id="UP001497392">
    <property type="component" value="Unassembled WGS sequence"/>
</dbReference>
<evidence type="ECO:0000256" key="1">
    <source>
        <dbReference type="SAM" id="Coils"/>
    </source>
</evidence>
<feature type="coiled-coil region" evidence="1">
    <location>
        <begin position="233"/>
        <end position="260"/>
    </location>
</feature>
<evidence type="ECO:0000313" key="3">
    <source>
        <dbReference type="EMBL" id="CAL5227419.1"/>
    </source>
</evidence>
<name>A0ABP1G5J6_9CHLO</name>
<evidence type="ECO:0000256" key="2">
    <source>
        <dbReference type="SAM" id="MobiDB-lite"/>
    </source>
</evidence>
<protein>
    <submittedName>
        <fullName evidence="3">G10379 protein</fullName>
    </submittedName>
</protein>
<feature type="compositionally biased region" description="Low complexity" evidence="2">
    <location>
        <begin position="37"/>
        <end position="51"/>
    </location>
</feature>